<gene>
    <name evidence="2" type="ORF">BST28_21245</name>
</gene>
<reference evidence="2 3" key="1">
    <citation type="submission" date="2017-02" db="EMBL/GenBank/DDBJ databases">
        <title>The new phylogeny of genus Mycobacterium.</title>
        <authorList>
            <person name="Tortoli E."/>
            <person name="Trovato A."/>
            <person name="Cirillo D.M."/>
        </authorList>
    </citation>
    <scope>NUCLEOTIDE SEQUENCE [LARGE SCALE GENOMIC DNA]</scope>
    <source>
        <strain evidence="2 3">DSM 45093</strain>
    </source>
</reference>
<dbReference type="Proteomes" id="UP000192713">
    <property type="component" value="Unassembled WGS sequence"/>
</dbReference>
<feature type="region of interest" description="Disordered" evidence="1">
    <location>
        <begin position="181"/>
        <end position="217"/>
    </location>
</feature>
<evidence type="ECO:0000256" key="1">
    <source>
        <dbReference type="SAM" id="MobiDB-lite"/>
    </source>
</evidence>
<dbReference type="RefSeq" id="WP_083082944.1">
    <property type="nucleotide sequence ID" value="NZ_MVHU01000051.1"/>
</dbReference>
<name>A0A1X0DUU0_9MYCO</name>
<comment type="caution">
    <text evidence="2">The sequence shown here is derived from an EMBL/GenBank/DDBJ whole genome shotgun (WGS) entry which is preliminary data.</text>
</comment>
<dbReference type="AlphaFoldDB" id="A0A1X0DUU0"/>
<organism evidence="2 3">
    <name type="scientific">Mycolicibacter kumamotonensis</name>
    <dbReference type="NCBI Taxonomy" id="354243"/>
    <lineage>
        <taxon>Bacteria</taxon>
        <taxon>Bacillati</taxon>
        <taxon>Actinomycetota</taxon>
        <taxon>Actinomycetes</taxon>
        <taxon>Mycobacteriales</taxon>
        <taxon>Mycobacteriaceae</taxon>
        <taxon>Mycolicibacter</taxon>
    </lineage>
</organism>
<accession>A0A1X0DUU0</accession>
<proteinExistence type="predicted"/>
<dbReference type="EMBL" id="MVHU01000051">
    <property type="protein sequence ID" value="ORA76117.1"/>
    <property type="molecule type" value="Genomic_DNA"/>
</dbReference>
<sequence>MTLSNGWPSLSEVRAASWDCLNASGENWSRLADAWENAFAEVRNASVRPGGTVWEGSAAHGMQERTASDAVRVRSPADQLRVAAEIARRCCSQQETNKQSVLNAVNAAVRDGFTVDDDYTLTDTQTYSSVAERDVREHAADGHASAIRTRLNNLVDSEADIARDLTTAAAASDRLSFAEDGVDGSAGAADIPGATPVDNHHPPETEPPSSAADDAPGFVPSLKDVLIATEGAIAGTAEGVRQTVLDTVAKGPAKGPGAPDPGLLKWFEDPKIGGVELRGFSRVARVTGVAAAVPAVMSDVQDGNSFTEAVVRESAGVAAGLWAGAQAGALAGSIVPGAGTAVGVVVGATVGAGTAYLASKGVESVWDPVTDAVGSVAQGAKSLFGFG</sequence>
<evidence type="ECO:0000313" key="3">
    <source>
        <dbReference type="Proteomes" id="UP000192713"/>
    </source>
</evidence>
<protein>
    <submittedName>
        <fullName evidence="2">Uncharacterized protein</fullName>
    </submittedName>
</protein>
<evidence type="ECO:0000313" key="2">
    <source>
        <dbReference type="EMBL" id="ORA76117.1"/>
    </source>
</evidence>